<dbReference type="Proteomes" id="UP000580839">
    <property type="component" value="Unassembled WGS sequence"/>
</dbReference>
<dbReference type="EMBL" id="JABFRW010000145">
    <property type="protein sequence ID" value="NOT34763.1"/>
    <property type="molecule type" value="Genomic_DNA"/>
</dbReference>
<protein>
    <recommendedName>
        <fullName evidence="3">DUF4424 domain-containing protein</fullName>
    </recommendedName>
</protein>
<evidence type="ECO:0000313" key="2">
    <source>
        <dbReference type="Proteomes" id="UP000580839"/>
    </source>
</evidence>
<proteinExistence type="predicted"/>
<comment type="caution">
    <text evidence="1">The sequence shown here is derived from an EMBL/GenBank/DDBJ whole genome shotgun (WGS) entry which is preliminary data.</text>
</comment>
<reference evidence="1 2" key="1">
    <citation type="submission" date="2020-04" db="EMBL/GenBank/DDBJ databases">
        <title>Metagenomic profiling of ammonia- and methane-oxidizing microorganisms in a Dutch drinking water treatment plant.</title>
        <authorList>
            <person name="Poghosyan L."/>
            <person name="Leucker S."/>
        </authorList>
    </citation>
    <scope>NUCLEOTIDE SEQUENCE [LARGE SCALE GENOMIC DNA]</scope>
    <source>
        <strain evidence="1">S-RSF-IL-03</strain>
    </source>
</reference>
<dbReference type="AlphaFoldDB" id="A0A849SLX4"/>
<gene>
    <name evidence="1" type="ORF">HOP12_11410</name>
</gene>
<dbReference type="Gene3D" id="2.60.40.3680">
    <property type="match status" value="1"/>
</dbReference>
<name>A0A849SLX4_UNCEI</name>
<evidence type="ECO:0000313" key="1">
    <source>
        <dbReference type="EMBL" id="NOT34763.1"/>
    </source>
</evidence>
<organism evidence="1 2">
    <name type="scientific">Eiseniibacteriota bacterium</name>
    <dbReference type="NCBI Taxonomy" id="2212470"/>
    <lineage>
        <taxon>Bacteria</taxon>
        <taxon>Candidatus Eiseniibacteriota</taxon>
    </lineage>
</organism>
<sequence length="263" mass="28519">MSGSLRTSPTISSSSKLAARILSVMLGLIEFDPIAAAADDGSVETVGGAVRLMKTQSSVRMVSETVKARVGPDLVKVDCEFVMKNEGPADTVLVGFPDGAMGPYRGGGEEYEIESFRSWVDGVEVKCQRTPDAGGLAASVGSWWTKRVIFPSGAVRRIRNHYEVRPSWHPMGLGAEEPDSTAGYRAFRYILWTGASWQGTIGTAEIVATLDEIPLERVVAISPEARRVGRSFRWTFHDFEPGSGGAPEGVELSWRIPKRNEGD</sequence>
<evidence type="ECO:0008006" key="3">
    <source>
        <dbReference type="Google" id="ProtNLM"/>
    </source>
</evidence>
<accession>A0A849SLX4</accession>